<dbReference type="InterPro" id="IPR046342">
    <property type="entry name" value="CBS_dom_sf"/>
</dbReference>
<dbReference type="OrthoDB" id="4964833at2"/>
<protein>
    <submittedName>
        <fullName evidence="1">CBS domain-containing protein</fullName>
    </submittedName>
</protein>
<comment type="caution">
    <text evidence="1">The sequence shown here is derived from an EMBL/GenBank/DDBJ whole genome shotgun (WGS) entry which is preliminary data.</text>
</comment>
<accession>A0A3A4EZW8</accession>
<dbReference type="SUPFAM" id="SSF54631">
    <property type="entry name" value="CBS-domain pair"/>
    <property type="match status" value="1"/>
</dbReference>
<gene>
    <name evidence="1" type="ORF">D3250_11445</name>
</gene>
<reference evidence="1 2" key="1">
    <citation type="submission" date="2018-09" db="EMBL/GenBank/DDBJ databases">
        <title>Nesterenkonia natronophila sp. nov., an alkaliphilic actinobacteriume isolated from a soda lake, and emended description of the genus Nesterenkonia.</title>
        <authorList>
            <person name="Menes R.J."/>
            <person name="Iriarte A."/>
        </authorList>
    </citation>
    <scope>NUCLEOTIDE SEQUENCE [LARGE SCALE GENOMIC DNA]</scope>
    <source>
        <strain evidence="1 2">M8</strain>
    </source>
</reference>
<dbReference type="EMBL" id="QYZP01000003">
    <property type="protein sequence ID" value="RJN31433.1"/>
    <property type="molecule type" value="Genomic_DNA"/>
</dbReference>
<keyword evidence="2" id="KW-1185">Reference proteome</keyword>
<dbReference type="RefSeq" id="WP_119903498.1">
    <property type="nucleotide sequence ID" value="NZ_QYZP01000003.1"/>
</dbReference>
<evidence type="ECO:0000313" key="2">
    <source>
        <dbReference type="Proteomes" id="UP000266615"/>
    </source>
</evidence>
<organism evidence="1 2">
    <name type="scientific">Nesterenkonia natronophila</name>
    <dbReference type="NCBI Taxonomy" id="2174932"/>
    <lineage>
        <taxon>Bacteria</taxon>
        <taxon>Bacillati</taxon>
        <taxon>Actinomycetota</taxon>
        <taxon>Actinomycetes</taxon>
        <taxon>Micrococcales</taxon>
        <taxon>Micrococcaceae</taxon>
        <taxon>Nesterenkonia</taxon>
    </lineage>
</organism>
<dbReference type="Gene3D" id="3.10.580.10">
    <property type="entry name" value="CBS-domain"/>
    <property type="match status" value="1"/>
</dbReference>
<dbReference type="Proteomes" id="UP000266615">
    <property type="component" value="Unassembled WGS sequence"/>
</dbReference>
<name>A0A3A4EZW8_9MICC</name>
<sequence length="135" mass="14712">MTYVSDLMSPITSAVSVTHSLAEAAQLVSGEDNAVLVLGLSNLPRGLITEADVAQIVAEHPETWQKKRCACVIPEEFESVRPDHSVEDVVDLYRAGGARPFAVIKDERAVGILYPNMVFAESLNEPASEMTERLE</sequence>
<dbReference type="AlphaFoldDB" id="A0A3A4EZW8"/>
<proteinExistence type="predicted"/>
<evidence type="ECO:0000313" key="1">
    <source>
        <dbReference type="EMBL" id="RJN31433.1"/>
    </source>
</evidence>